<proteinExistence type="inferred from homology"/>
<dbReference type="SUPFAM" id="SSF143243">
    <property type="entry name" value="Nqo5-like"/>
    <property type="match status" value="1"/>
</dbReference>
<reference evidence="5" key="1">
    <citation type="submission" date="2020-05" db="EMBL/GenBank/DDBJ databases">
        <authorList>
            <person name="Chiriac C."/>
            <person name="Salcher M."/>
            <person name="Ghai R."/>
            <person name="Kavagutti S V."/>
        </authorList>
    </citation>
    <scope>NUCLEOTIDE SEQUENCE</scope>
</reference>
<dbReference type="EMBL" id="CAEZTG010000016">
    <property type="protein sequence ID" value="CAB4557605.1"/>
    <property type="molecule type" value="Genomic_DNA"/>
</dbReference>
<dbReference type="InterPro" id="IPR001268">
    <property type="entry name" value="NADH_UbQ_OxRdtase_30kDa_su"/>
</dbReference>
<evidence type="ECO:0000313" key="5">
    <source>
        <dbReference type="EMBL" id="CAB4645251.1"/>
    </source>
</evidence>
<name>A0A6J6K5Y7_9ZZZZ</name>
<evidence type="ECO:0000256" key="1">
    <source>
        <dbReference type="ARBA" id="ARBA00007569"/>
    </source>
</evidence>
<evidence type="ECO:0000313" key="4">
    <source>
        <dbReference type="EMBL" id="CAB4591353.1"/>
    </source>
</evidence>
<dbReference type="InterPro" id="IPR037232">
    <property type="entry name" value="NADH_quin_OxRdtase_su_C/D-like"/>
</dbReference>
<evidence type="ECO:0000259" key="2">
    <source>
        <dbReference type="Pfam" id="PF00329"/>
    </source>
</evidence>
<evidence type="ECO:0000313" key="3">
    <source>
        <dbReference type="EMBL" id="CAB4557605.1"/>
    </source>
</evidence>
<dbReference type="GO" id="GO:0008137">
    <property type="term" value="F:NADH dehydrogenase (ubiquinone) activity"/>
    <property type="evidence" value="ECO:0007669"/>
    <property type="project" value="InterPro"/>
</dbReference>
<dbReference type="Gene3D" id="3.30.460.80">
    <property type="entry name" value="NADH:ubiquinone oxidoreductase, 30kDa subunit"/>
    <property type="match status" value="1"/>
</dbReference>
<sequence length="176" mass="19885">MTDIDAQSGEADTPAEIAPETLFDTLLTRSHEQLVLHPTRESYSALLATLHAAGYHSVIDLCGVDYLTNDSRQLPVDIEPERFEVVVNLINHRERARLRLRVQVPETDAVFPSAFNLYPGTEAMEREAFDMFGITFEGHPDLTRILMPEDWIGHPLRKDYDSGRIPVQFKGAPANR</sequence>
<organism evidence="5">
    <name type="scientific">freshwater metagenome</name>
    <dbReference type="NCBI Taxonomy" id="449393"/>
    <lineage>
        <taxon>unclassified sequences</taxon>
        <taxon>metagenomes</taxon>
        <taxon>ecological metagenomes</taxon>
    </lineage>
</organism>
<protein>
    <submittedName>
        <fullName evidence="5">Unannotated protein</fullName>
    </submittedName>
</protein>
<gene>
    <name evidence="3" type="ORF">UFOPK1603_00305</name>
    <name evidence="4" type="ORF">UFOPK1711_01838</name>
    <name evidence="5" type="ORF">UFOPK2143_00957</name>
</gene>
<dbReference type="PANTHER" id="PTHR10884">
    <property type="entry name" value="NADH DEHYDROGENASE UBIQUINONE IRON-SULFUR PROTEIN 3"/>
    <property type="match status" value="1"/>
</dbReference>
<accession>A0A6J6K5Y7</accession>
<comment type="similarity">
    <text evidence="1">Belongs to the complex I 30 kDa subunit family.</text>
</comment>
<feature type="domain" description="NADH:ubiquinone oxidoreductase 30kDa subunit" evidence="2">
    <location>
        <begin position="40"/>
        <end position="162"/>
    </location>
</feature>
<dbReference type="EMBL" id="CAEZTR010000173">
    <property type="protein sequence ID" value="CAB4591353.1"/>
    <property type="molecule type" value="Genomic_DNA"/>
</dbReference>
<dbReference type="PANTHER" id="PTHR10884:SF14">
    <property type="entry name" value="NADH DEHYDROGENASE [UBIQUINONE] IRON-SULFUR PROTEIN 3, MITOCHONDRIAL"/>
    <property type="match status" value="1"/>
</dbReference>
<dbReference type="EMBL" id="CAEZVV010000052">
    <property type="protein sequence ID" value="CAB4645251.1"/>
    <property type="molecule type" value="Genomic_DNA"/>
</dbReference>
<dbReference type="AlphaFoldDB" id="A0A6J6K5Y7"/>
<dbReference type="Pfam" id="PF00329">
    <property type="entry name" value="Complex1_30kDa"/>
    <property type="match status" value="1"/>
</dbReference>